<proteinExistence type="predicted"/>
<organism evidence="9">
    <name type="scientific">Amphimedon queenslandica</name>
    <name type="common">Sponge</name>
    <dbReference type="NCBI Taxonomy" id="400682"/>
    <lineage>
        <taxon>Eukaryota</taxon>
        <taxon>Metazoa</taxon>
        <taxon>Porifera</taxon>
        <taxon>Demospongiae</taxon>
        <taxon>Heteroscleromorpha</taxon>
        <taxon>Haplosclerida</taxon>
        <taxon>Niphatidae</taxon>
        <taxon>Amphimedon</taxon>
    </lineage>
</organism>
<dbReference type="EnsemblMetazoa" id="XM_019993453.1">
    <property type="protein sequence ID" value="XP_019849012.1"/>
    <property type="gene ID" value="LOC109580382"/>
</dbReference>
<feature type="domain" description="G-protein coupled receptors family 2 profile 2" evidence="7">
    <location>
        <begin position="21"/>
        <end position="350"/>
    </location>
</feature>
<dbReference type="Gene3D" id="1.20.1070.10">
    <property type="entry name" value="Rhodopsin 7-helix transmembrane proteins"/>
    <property type="match status" value="1"/>
</dbReference>
<feature type="transmembrane region" description="Helical" evidence="6">
    <location>
        <begin position="146"/>
        <end position="169"/>
    </location>
</feature>
<dbReference type="AlphaFoldDB" id="A0A1X7VI73"/>
<dbReference type="SUPFAM" id="SSF81321">
    <property type="entry name" value="Family A G protein-coupled receptor-like"/>
    <property type="match status" value="1"/>
</dbReference>
<evidence type="ECO:0000256" key="2">
    <source>
        <dbReference type="ARBA" id="ARBA00022692"/>
    </source>
</evidence>
<feature type="transmembrane region" description="Helical" evidence="6">
    <location>
        <begin position="23"/>
        <end position="46"/>
    </location>
</feature>
<protein>
    <recommendedName>
        <fullName evidence="11">G-protein coupled receptors family 2 profile 2 domain-containing protein</fullName>
    </recommendedName>
</protein>
<feature type="region of interest" description="Disordered" evidence="5">
    <location>
        <begin position="410"/>
        <end position="435"/>
    </location>
</feature>
<evidence type="ECO:0000313" key="10">
    <source>
        <dbReference type="Proteomes" id="UP000007879"/>
    </source>
</evidence>
<gene>
    <name evidence="9" type="primary">109580382</name>
</gene>
<dbReference type="InterPro" id="IPR017452">
    <property type="entry name" value="GPCR_Rhodpsn_7TM"/>
</dbReference>
<dbReference type="GO" id="GO:0005886">
    <property type="term" value="C:plasma membrane"/>
    <property type="evidence" value="ECO:0007669"/>
    <property type="project" value="TreeGrafter"/>
</dbReference>
<dbReference type="eggNOG" id="ENOG502QU1X">
    <property type="taxonomic scope" value="Eukaryota"/>
</dbReference>
<evidence type="ECO:0008006" key="11">
    <source>
        <dbReference type="Google" id="ProtNLM"/>
    </source>
</evidence>
<evidence type="ECO:0000256" key="6">
    <source>
        <dbReference type="SAM" id="Phobius"/>
    </source>
</evidence>
<feature type="transmembrane region" description="Helical" evidence="6">
    <location>
        <begin position="58"/>
        <end position="86"/>
    </location>
</feature>
<keyword evidence="10" id="KW-1185">Reference proteome</keyword>
<dbReference type="InParanoid" id="A0A1X7VI73"/>
<dbReference type="GO" id="GO:0007189">
    <property type="term" value="P:adenylate cyclase-activating G protein-coupled receptor signaling pathway"/>
    <property type="evidence" value="ECO:0007669"/>
    <property type="project" value="TreeGrafter"/>
</dbReference>
<dbReference type="EnsemblMetazoa" id="Aqu2.1.39172_001">
    <property type="protein sequence ID" value="Aqu2.1.39172_001"/>
    <property type="gene ID" value="Aqu2.1.39172"/>
</dbReference>
<dbReference type="Pfam" id="PF00002">
    <property type="entry name" value="7tm_2"/>
    <property type="match status" value="1"/>
</dbReference>
<feature type="transmembrane region" description="Helical" evidence="6">
    <location>
        <begin position="106"/>
        <end position="134"/>
    </location>
</feature>
<keyword evidence="2 6" id="KW-0812">Transmembrane</keyword>
<keyword evidence="4 6" id="KW-0472">Membrane</keyword>
<feature type="domain" description="G-protein coupled receptors family 1 profile" evidence="8">
    <location>
        <begin position="35"/>
        <end position="346"/>
    </location>
</feature>
<evidence type="ECO:0000313" key="9">
    <source>
        <dbReference type="EnsemblMetazoa" id="Aqu2.1.39172_001"/>
    </source>
</evidence>
<feature type="transmembrane region" description="Helical" evidence="6">
    <location>
        <begin position="271"/>
        <end position="290"/>
    </location>
</feature>
<dbReference type="Proteomes" id="UP000007879">
    <property type="component" value="Unassembled WGS sequence"/>
</dbReference>
<evidence type="ECO:0000259" key="8">
    <source>
        <dbReference type="PROSITE" id="PS50262"/>
    </source>
</evidence>
<evidence type="ECO:0000256" key="3">
    <source>
        <dbReference type="ARBA" id="ARBA00022989"/>
    </source>
</evidence>
<sequence length="455" mass="51173">MAIDCPKNCCDKLATTTSYYSSYATLLSSLLSIFGSCLIILTFILWRDVRRSTARIILFFLALADLGTGLSYLVSSAGFIAHYNLIKSSGPNDTHPGFNYSKFCTVTSFFTTFFPVSSFFWTVYLAIYFFIILVMKKPRWSRKLIIFFNLTAWPIPFLICIFTVSFGILGASTVNNTIGDHRNTAGWCFVSINGTKGYHYSYGVYLAWEALCAKGWELLFFCIVIISYSTIYCVHSNIVRKLWKKLKKSDDSEESQISSSPTFSSRIDWKLFVIPIVFIALRAPGTYRYFLSMSEACGPDNNTTFTDSNTGCGVNEECFKLGYNYYFIYIQAIFGPLQGFGNAILFVFLSKVIMRRLQVLICSCCGYRNLRSREPMNSTVFSNNAEPPSSGKSTPQNITKEHHHFYVKYSPNTGKKSNAASPTARWEDSMDESGSESINSAMSAKILYGSTVVTS</sequence>
<evidence type="ECO:0000256" key="5">
    <source>
        <dbReference type="SAM" id="MobiDB-lite"/>
    </source>
</evidence>
<evidence type="ECO:0000259" key="7">
    <source>
        <dbReference type="PROSITE" id="PS50261"/>
    </source>
</evidence>
<keyword evidence="3 6" id="KW-1133">Transmembrane helix</keyword>
<evidence type="ECO:0000256" key="4">
    <source>
        <dbReference type="ARBA" id="ARBA00023136"/>
    </source>
</evidence>
<comment type="subcellular location">
    <subcellularLocation>
        <location evidence="1">Membrane</location>
        <topology evidence="1">Multi-pass membrane protein</topology>
    </subcellularLocation>
</comment>
<dbReference type="KEGG" id="aqu:109580382"/>
<feature type="region of interest" description="Disordered" evidence="5">
    <location>
        <begin position="378"/>
        <end position="397"/>
    </location>
</feature>
<dbReference type="PANTHER" id="PTHR23112:SF47">
    <property type="entry name" value="G-PROTEIN COUPLED RECEPTOR 157"/>
    <property type="match status" value="1"/>
</dbReference>
<dbReference type="PROSITE" id="PS50262">
    <property type="entry name" value="G_PROTEIN_RECEP_F1_2"/>
    <property type="match status" value="1"/>
</dbReference>
<reference evidence="9" key="2">
    <citation type="submission" date="2017-05" db="UniProtKB">
        <authorList>
            <consortium name="EnsemblMetazoa"/>
        </authorList>
    </citation>
    <scope>IDENTIFICATION</scope>
</reference>
<dbReference type="PROSITE" id="PS50261">
    <property type="entry name" value="G_PROTEIN_RECEP_F2_4"/>
    <property type="match status" value="1"/>
</dbReference>
<dbReference type="EnsemblMetazoa" id="XM_019993452.1">
    <property type="protein sequence ID" value="XP_019849011.1"/>
    <property type="gene ID" value="LOC109580382"/>
</dbReference>
<feature type="compositionally biased region" description="Polar residues" evidence="5">
    <location>
        <begin position="410"/>
        <end position="421"/>
    </location>
</feature>
<dbReference type="InterPro" id="IPR017981">
    <property type="entry name" value="GPCR_2-like_7TM"/>
</dbReference>
<feature type="transmembrane region" description="Helical" evidence="6">
    <location>
        <begin position="326"/>
        <end position="349"/>
    </location>
</feature>
<accession>A0A1X7VI73</accession>
<dbReference type="InterPro" id="IPR000832">
    <property type="entry name" value="GPCR_2_secretin-like"/>
</dbReference>
<feature type="transmembrane region" description="Helical" evidence="6">
    <location>
        <begin position="218"/>
        <end position="239"/>
    </location>
</feature>
<name>A0A1X7VI73_AMPQE</name>
<dbReference type="GO" id="GO:0007166">
    <property type="term" value="P:cell surface receptor signaling pathway"/>
    <property type="evidence" value="ECO:0007669"/>
    <property type="project" value="InterPro"/>
</dbReference>
<dbReference type="GO" id="GO:0004930">
    <property type="term" value="F:G protein-coupled receptor activity"/>
    <property type="evidence" value="ECO:0007669"/>
    <property type="project" value="InterPro"/>
</dbReference>
<dbReference type="OrthoDB" id="100006at2759"/>
<reference evidence="10" key="1">
    <citation type="journal article" date="2010" name="Nature">
        <title>The Amphimedon queenslandica genome and the evolution of animal complexity.</title>
        <authorList>
            <person name="Srivastava M."/>
            <person name="Simakov O."/>
            <person name="Chapman J."/>
            <person name="Fahey B."/>
            <person name="Gauthier M.E."/>
            <person name="Mitros T."/>
            <person name="Richards G.S."/>
            <person name="Conaco C."/>
            <person name="Dacre M."/>
            <person name="Hellsten U."/>
            <person name="Larroux C."/>
            <person name="Putnam N.H."/>
            <person name="Stanke M."/>
            <person name="Adamska M."/>
            <person name="Darling A."/>
            <person name="Degnan S.M."/>
            <person name="Oakley T.H."/>
            <person name="Plachetzki D.C."/>
            <person name="Zhai Y."/>
            <person name="Adamski M."/>
            <person name="Calcino A."/>
            <person name="Cummins S.F."/>
            <person name="Goodstein D.M."/>
            <person name="Harris C."/>
            <person name="Jackson D.J."/>
            <person name="Leys S.P."/>
            <person name="Shu S."/>
            <person name="Woodcroft B.J."/>
            <person name="Vervoort M."/>
            <person name="Kosik K.S."/>
            <person name="Manning G."/>
            <person name="Degnan B.M."/>
            <person name="Rokhsar D.S."/>
        </authorList>
    </citation>
    <scope>NUCLEOTIDE SEQUENCE [LARGE SCALE GENOMIC DNA]</scope>
</reference>
<dbReference type="PANTHER" id="PTHR23112">
    <property type="entry name" value="G PROTEIN-COUPLED RECEPTOR 157-RELATED"/>
    <property type="match status" value="1"/>
</dbReference>
<evidence type="ECO:0000256" key="1">
    <source>
        <dbReference type="ARBA" id="ARBA00004141"/>
    </source>
</evidence>
<dbReference type="STRING" id="400682.A0A1X7VI73"/>